<protein>
    <submittedName>
        <fullName evidence="6">OprD family porin</fullName>
    </submittedName>
</protein>
<feature type="region of interest" description="Disordered" evidence="4">
    <location>
        <begin position="258"/>
        <end position="279"/>
    </location>
</feature>
<dbReference type="InterPro" id="IPR023614">
    <property type="entry name" value="Porin_dom_sf"/>
</dbReference>
<evidence type="ECO:0000256" key="1">
    <source>
        <dbReference type="ARBA" id="ARBA00009075"/>
    </source>
</evidence>
<keyword evidence="7" id="KW-1185">Reference proteome</keyword>
<dbReference type="OrthoDB" id="9178924at2"/>
<dbReference type="Pfam" id="PF03573">
    <property type="entry name" value="OprD"/>
    <property type="match status" value="1"/>
</dbReference>
<evidence type="ECO:0000256" key="3">
    <source>
        <dbReference type="ARBA" id="ARBA00022729"/>
    </source>
</evidence>
<dbReference type="GO" id="GO:0015288">
    <property type="term" value="F:porin activity"/>
    <property type="evidence" value="ECO:0007669"/>
    <property type="project" value="TreeGrafter"/>
</dbReference>
<gene>
    <name evidence="6" type="ORF">FCL42_10980</name>
</gene>
<dbReference type="PANTHER" id="PTHR34596:SF2">
    <property type="entry name" value="CHITOPORIN"/>
    <property type="match status" value="1"/>
</dbReference>
<evidence type="ECO:0000256" key="2">
    <source>
        <dbReference type="ARBA" id="ARBA00022448"/>
    </source>
</evidence>
<keyword evidence="2" id="KW-0813">Transport</keyword>
<name>A0A4V5NW34_9GAMM</name>
<dbReference type="EMBL" id="SWCJ01000007">
    <property type="protein sequence ID" value="TKB54669.1"/>
    <property type="molecule type" value="Genomic_DNA"/>
</dbReference>
<dbReference type="RefSeq" id="WP_136863469.1">
    <property type="nucleotide sequence ID" value="NZ_SWCJ01000007.1"/>
</dbReference>
<dbReference type="Gene3D" id="2.40.160.10">
    <property type="entry name" value="Porin"/>
    <property type="match status" value="1"/>
</dbReference>
<feature type="signal peptide" evidence="5">
    <location>
        <begin position="1"/>
        <end position="24"/>
    </location>
</feature>
<comment type="similarity">
    <text evidence="1">Belongs to the outer membrane porin (Opr) (TC 1.B.25) family.</text>
</comment>
<evidence type="ECO:0000256" key="5">
    <source>
        <dbReference type="SAM" id="SignalP"/>
    </source>
</evidence>
<reference evidence="6 7" key="1">
    <citation type="submission" date="2019-04" db="EMBL/GenBank/DDBJ databases">
        <authorList>
            <person name="Hwang J.C."/>
        </authorList>
    </citation>
    <scope>NUCLEOTIDE SEQUENCE [LARGE SCALE GENOMIC DNA]</scope>
    <source>
        <strain evidence="6 7">IMCC35002</strain>
    </source>
</reference>
<dbReference type="InterPro" id="IPR005318">
    <property type="entry name" value="OM_porin_bac"/>
</dbReference>
<dbReference type="Proteomes" id="UP000305675">
    <property type="component" value="Unassembled WGS sequence"/>
</dbReference>
<comment type="caution">
    <text evidence="6">The sequence shown here is derived from an EMBL/GenBank/DDBJ whole genome shotgun (WGS) entry which is preliminary data.</text>
</comment>
<evidence type="ECO:0000256" key="4">
    <source>
        <dbReference type="SAM" id="MobiDB-lite"/>
    </source>
</evidence>
<sequence>MRKLNKSILALSITTALLSTSAFAADADSKGYELKTKSRLVYFDRDYENDASDRSQSAFAITADWTTPQYGGWIGVGLSPYFVEDIDSDGAIKADILAVKDGEMSGFALLGQAYVNLTPIDAMSIKIGRQLHKSMLLSSSSSRAVPNTYQGVNASYKPMKGLSLYGAVYDEWSARNSDEFEGFRTDQTEPGAIDYVAVMGFKYKFDAFTLETEYLNSKDYLSKLGVKGSYVTNFSDSKLKLTAGLVTSKDDGDLFVTGAEGDTDDENRNDAVKGETPSSNDATGIFAEAIWSKNNFQLSAAVSKFDDIWIEDNFAGDHGRNPFPTRSRIGPDLTNANETVAKLAFSYNWNSLVPGLTTEIAAAQGWDAENSIDASLGTADEDWKEIAVIYKVPTIKGLKFTGVWHDYNSDETGTVDGVKGDETDIRLYLDYSYNFSF</sequence>
<evidence type="ECO:0000313" key="6">
    <source>
        <dbReference type="EMBL" id="TKB54669.1"/>
    </source>
</evidence>
<organism evidence="6 7">
    <name type="scientific">Ferrimonas aestuarii</name>
    <dbReference type="NCBI Taxonomy" id="2569539"/>
    <lineage>
        <taxon>Bacteria</taxon>
        <taxon>Pseudomonadati</taxon>
        <taxon>Pseudomonadota</taxon>
        <taxon>Gammaproteobacteria</taxon>
        <taxon>Alteromonadales</taxon>
        <taxon>Ferrimonadaceae</taxon>
        <taxon>Ferrimonas</taxon>
    </lineage>
</organism>
<dbReference type="AlphaFoldDB" id="A0A4V5NW34"/>
<dbReference type="PANTHER" id="PTHR34596">
    <property type="entry name" value="CHITOPORIN"/>
    <property type="match status" value="1"/>
</dbReference>
<evidence type="ECO:0000313" key="7">
    <source>
        <dbReference type="Proteomes" id="UP000305675"/>
    </source>
</evidence>
<proteinExistence type="inferred from homology"/>
<feature type="chain" id="PRO_5020849435" evidence="5">
    <location>
        <begin position="25"/>
        <end position="437"/>
    </location>
</feature>
<dbReference type="GO" id="GO:0016020">
    <property type="term" value="C:membrane"/>
    <property type="evidence" value="ECO:0007669"/>
    <property type="project" value="InterPro"/>
</dbReference>
<keyword evidence="3 5" id="KW-0732">Signal</keyword>
<accession>A0A4V5NW34</accession>